<dbReference type="SUPFAM" id="SSF81296">
    <property type="entry name" value="E set domains"/>
    <property type="match status" value="1"/>
</dbReference>
<dbReference type="InterPro" id="IPR014755">
    <property type="entry name" value="Cu-Rt/internalin_Ig-like"/>
</dbReference>
<feature type="transmembrane region" description="Helical" evidence="4">
    <location>
        <begin position="317"/>
        <end position="335"/>
    </location>
</feature>
<evidence type="ECO:0000259" key="6">
    <source>
        <dbReference type="Pfam" id="PF04234"/>
    </source>
</evidence>
<feature type="compositionally biased region" description="Low complexity" evidence="3">
    <location>
        <begin position="276"/>
        <end position="286"/>
    </location>
</feature>
<feature type="region of interest" description="Disordered" evidence="3">
    <location>
        <begin position="178"/>
        <end position="221"/>
    </location>
</feature>
<evidence type="ECO:0000256" key="4">
    <source>
        <dbReference type="SAM" id="Phobius"/>
    </source>
</evidence>
<gene>
    <name evidence="7" type="ORF">HZU44_13630</name>
</gene>
<organism evidence="7">
    <name type="scientific">Micromonospora carbonacea</name>
    <dbReference type="NCBI Taxonomy" id="47853"/>
    <lineage>
        <taxon>Bacteria</taxon>
        <taxon>Bacillati</taxon>
        <taxon>Actinomycetota</taxon>
        <taxon>Actinomycetes</taxon>
        <taxon>Micromonosporales</taxon>
        <taxon>Micromonosporaceae</taxon>
        <taxon>Micromonospora</taxon>
    </lineage>
</organism>
<dbReference type="GO" id="GO:0042597">
    <property type="term" value="C:periplasmic space"/>
    <property type="evidence" value="ECO:0007669"/>
    <property type="project" value="InterPro"/>
</dbReference>
<feature type="region of interest" description="Disordered" evidence="3">
    <location>
        <begin position="343"/>
        <end position="391"/>
    </location>
</feature>
<reference evidence="7" key="1">
    <citation type="submission" date="2020-08" db="EMBL/GenBank/DDBJ databases">
        <title>A bifunctional nitrone conjugated secondary metabolite targeting the ribosome.</title>
        <authorList>
            <person name="Limbrick E.M."/>
            <person name="Graf M."/>
            <person name="Derewacz D.K."/>
            <person name="Nguyen F."/>
            <person name="Spraggins J.M."/>
            <person name="Wieland M."/>
            <person name="Ynigez-Gutierrez A.E."/>
            <person name="Reisman B.J."/>
            <person name="Zinshteyn B."/>
            <person name="McCulloch K."/>
            <person name="Iverson T.M."/>
            <person name="Green R."/>
            <person name="Wilson D.N."/>
            <person name="Bachmann B.O."/>
        </authorList>
    </citation>
    <scope>NUCLEOTIDE SEQUENCE</scope>
    <source>
        <strain evidence="7">Africana</strain>
    </source>
</reference>
<feature type="transmembrane region" description="Helical" evidence="4">
    <location>
        <begin position="223"/>
        <end position="243"/>
    </location>
</feature>
<keyword evidence="4" id="KW-0472">Membrane</keyword>
<evidence type="ECO:0000256" key="5">
    <source>
        <dbReference type="SAM" id="SignalP"/>
    </source>
</evidence>
<feature type="chain" id="PRO_5027684534" evidence="5">
    <location>
        <begin position="36"/>
        <end position="620"/>
    </location>
</feature>
<feature type="domain" description="CopC" evidence="6">
    <location>
        <begin position="36"/>
        <end position="152"/>
    </location>
</feature>
<dbReference type="GO" id="GO:0005507">
    <property type="term" value="F:copper ion binding"/>
    <property type="evidence" value="ECO:0007669"/>
    <property type="project" value="InterPro"/>
</dbReference>
<dbReference type="EMBL" id="CP058905">
    <property type="protein sequence ID" value="QLK00931.1"/>
    <property type="molecule type" value="Genomic_DNA"/>
</dbReference>
<evidence type="ECO:0000256" key="1">
    <source>
        <dbReference type="ARBA" id="ARBA00022729"/>
    </source>
</evidence>
<dbReference type="Gene3D" id="2.60.40.1220">
    <property type="match status" value="1"/>
</dbReference>
<keyword evidence="4" id="KW-1133">Transmembrane helix</keyword>
<evidence type="ECO:0000256" key="2">
    <source>
        <dbReference type="ARBA" id="ARBA00023008"/>
    </source>
</evidence>
<dbReference type="GO" id="GO:0046688">
    <property type="term" value="P:response to copper ion"/>
    <property type="evidence" value="ECO:0007669"/>
    <property type="project" value="InterPro"/>
</dbReference>
<proteinExistence type="predicted"/>
<feature type="compositionally biased region" description="Low complexity" evidence="3">
    <location>
        <begin position="192"/>
        <end position="201"/>
    </location>
</feature>
<accession>A0A7D6GR67</accession>
<sequence>MRRPPPAPGRCVSGLLAVVLASAVATLGAAPPAAAHGTLAMSTPAAGSTVTEPLAAVELYFTERVADNAYFAVTAPGGGRVDHGWTHGSPAPLDKPVREYLLVDGKFEPREYTTGFPAVVTLAHLPAVGQYTVSYLSVASDGEPVRGTMSFRYAGRATTAPQGWRPPTTRPDPSLVAAAERHATSGHGSPQSPVGSAAPTASPAPPGVAAPATASDGEEGNGWPGWLGVAAAVAVAAGVAGVVGRRRRTAAGVGRPMSVPRWPWTRRRPADRVVRRASAARTAGRGKSPGPATRGAGRREADQSRPTVMTRLGDRGFAVLAGGLVVALLAGFGLGRIGTADGRAATAAGGGAPATGGAASAGDGHQHAPGTGAHTHPGDGGSQQAQATGTAVSAGGYTLRPVARSQPAGVSVDYRFQIVGTDGRAATSFAVVHDKPLHLIVVGRDLGGYQHLHPTMAIDGTWSVPLTLKRAGGYRIYADFATTAADGTALPLVLGVDHEVPGTHTPAALPPAQPQATAGPFTVSMVGDPTAGATVPLSFRVSRAGSPVSPRLERYLGAYGHLVVVREGDLGYLHVHPEQELIDGAARFRLTAPGPSRYRAFFDFQVEGKVYTAEFTMDLG</sequence>
<dbReference type="Pfam" id="PF04234">
    <property type="entry name" value="CopC"/>
    <property type="match status" value="1"/>
</dbReference>
<dbReference type="InterPro" id="IPR007348">
    <property type="entry name" value="CopC_dom"/>
</dbReference>
<dbReference type="AlphaFoldDB" id="A0A7D6GR67"/>
<name>A0A7D6GR67_9ACTN</name>
<keyword evidence="2" id="KW-0186">Copper</keyword>
<keyword evidence="4" id="KW-0812">Transmembrane</keyword>
<keyword evidence="1 5" id="KW-0732">Signal</keyword>
<evidence type="ECO:0000313" key="7">
    <source>
        <dbReference type="EMBL" id="QLK00931.1"/>
    </source>
</evidence>
<protein>
    <submittedName>
        <fullName evidence="7">Copper resistance protein CopC</fullName>
    </submittedName>
</protein>
<dbReference type="InterPro" id="IPR014756">
    <property type="entry name" value="Ig_E-set"/>
</dbReference>
<evidence type="ECO:0000256" key="3">
    <source>
        <dbReference type="SAM" id="MobiDB-lite"/>
    </source>
</evidence>
<feature type="signal peptide" evidence="5">
    <location>
        <begin position="1"/>
        <end position="35"/>
    </location>
</feature>
<feature type="region of interest" description="Disordered" evidence="3">
    <location>
        <begin position="247"/>
        <end position="307"/>
    </location>
</feature>
<feature type="compositionally biased region" description="Polar residues" evidence="3">
    <location>
        <begin position="382"/>
        <end position="391"/>
    </location>
</feature>